<name>A0A940Y344_9ACTN</name>
<proteinExistence type="predicted"/>
<dbReference type="Proteomes" id="UP000677413">
    <property type="component" value="Unassembled WGS sequence"/>
</dbReference>
<keyword evidence="1" id="KW-0812">Transmembrane</keyword>
<keyword evidence="3" id="KW-1185">Reference proteome</keyword>
<accession>A0A940Y344</accession>
<dbReference type="RefSeq" id="WP_210892504.1">
    <property type="nucleotide sequence ID" value="NZ_JAGPYQ010000002.1"/>
</dbReference>
<reference evidence="2 3" key="1">
    <citation type="submission" date="2021-04" db="EMBL/GenBank/DDBJ databases">
        <authorList>
            <person name="Tang X."/>
            <person name="Zhou X."/>
            <person name="Chen X."/>
            <person name="Cernava T."/>
            <person name="Zhang C."/>
        </authorList>
    </citation>
    <scope>NUCLEOTIDE SEQUENCE [LARGE SCALE GENOMIC DNA]</scope>
    <source>
        <strain evidence="2 3">BH-SS-21</strain>
    </source>
</reference>
<evidence type="ECO:0000313" key="3">
    <source>
        <dbReference type="Proteomes" id="UP000677413"/>
    </source>
</evidence>
<evidence type="ECO:0000256" key="1">
    <source>
        <dbReference type="SAM" id="Phobius"/>
    </source>
</evidence>
<keyword evidence="1" id="KW-1133">Transmembrane helix</keyword>
<feature type="transmembrane region" description="Helical" evidence="1">
    <location>
        <begin position="336"/>
        <end position="355"/>
    </location>
</feature>
<comment type="caution">
    <text evidence="2">The sequence shown here is derived from an EMBL/GenBank/DDBJ whole genome shotgun (WGS) entry which is preliminary data.</text>
</comment>
<evidence type="ECO:0000313" key="2">
    <source>
        <dbReference type="EMBL" id="MBQ0854678.1"/>
    </source>
</evidence>
<sequence>MATDDPTDDEVHAAIDACRARIGFRRGSAPPVGDFRLTRLHLLEATITHHIENREQKPRHAPGIVDLSALPLYDNLKDYKLGPHESPRGRPLVLLQRGSAHLGPCNCGNGRRQCARCAGRTYWTCEPAKACPVCSGVSPCTQYVLHGNLPGTPSKLPKPGQPGERVTCQGCQTADSACPGCRGWGRVRCDDCGASGRIACEECGRKGTVECGTCTGSGHLTTWTEGRITWVPELDSVVPVQRPSRIKPALDSAGWRKEFLKADDPLPDDLSPAHRSALEPCLRPRDNEQDREATINRLTVVEARSSGSHHYQYYVFRGSDGRLKAEERISKDGRRMLWAVAAIAALILLAVLLTVA</sequence>
<gene>
    <name evidence="2" type="ORF">J8N05_41700</name>
</gene>
<dbReference type="EMBL" id="JAGPYQ010000002">
    <property type="protein sequence ID" value="MBQ0854678.1"/>
    <property type="molecule type" value="Genomic_DNA"/>
</dbReference>
<dbReference type="AlphaFoldDB" id="A0A940Y344"/>
<organism evidence="2 3">
    <name type="scientific">Streptomyces liliiviolaceus</name>
    <dbReference type="NCBI Taxonomy" id="2823109"/>
    <lineage>
        <taxon>Bacteria</taxon>
        <taxon>Bacillati</taxon>
        <taxon>Actinomycetota</taxon>
        <taxon>Actinomycetes</taxon>
        <taxon>Kitasatosporales</taxon>
        <taxon>Streptomycetaceae</taxon>
        <taxon>Streptomyces</taxon>
    </lineage>
</organism>
<keyword evidence="1" id="KW-0472">Membrane</keyword>
<protein>
    <submittedName>
        <fullName evidence="2">Uncharacterized protein</fullName>
    </submittedName>
</protein>